<keyword evidence="2" id="KW-1185">Reference proteome</keyword>
<comment type="caution">
    <text evidence="1">The sequence shown here is derived from an EMBL/GenBank/DDBJ whole genome shotgun (WGS) entry which is preliminary data.</text>
</comment>
<dbReference type="AlphaFoldDB" id="A0A8J8G9T2"/>
<proteinExistence type="predicted"/>
<sequence>MQYHKETYPVFHGTGCVKKIPTSAKFSDLKILNLTNIVNSNI</sequence>
<protein>
    <submittedName>
        <fullName evidence="1">Uncharacterized protein</fullName>
    </submittedName>
</protein>
<gene>
    <name evidence="1" type="ORF">HNQ03_003033</name>
</gene>
<evidence type="ECO:0000313" key="2">
    <source>
        <dbReference type="Proteomes" id="UP000610746"/>
    </source>
</evidence>
<dbReference type="EMBL" id="JABSNO010000033">
    <property type="protein sequence ID" value="NRS93941.1"/>
    <property type="molecule type" value="Genomic_DNA"/>
</dbReference>
<evidence type="ECO:0000313" key="1">
    <source>
        <dbReference type="EMBL" id="NRS93941.1"/>
    </source>
</evidence>
<reference evidence="1" key="1">
    <citation type="submission" date="2020-05" db="EMBL/GenBank/DDBJ databases">
        <title>Genomic Encyclopedia of Type Strains, Phase IV (KMG-V): Genome sequencing to study the core and pangenomes of soil and plant-associated prokaryotes.</title>
        <authorList>
            <person name="Whitman W."/>
        </authorList>
    </citation>
    <scope>NUCLEOTIDE SEQUENCE</scope>
    <source>
        <strain evidence="1">16F</strain>
    </source>
</reference>
<name>A0A8J8G9T2_9FLAO</name>
<dbReference type="Proteomes" id="UP000610746">
    <property type="component" value="Unassembled WGS sequence"/>
</dbReference>
<organism evidence="1 2">
    <name type="scientific">Frigoriflavimonas asaccharolytica</name>
    <dbReference type="NCBI Taxonomy" id="2735899"/>
    <lineage>
        <taxon>Bacteria</taxon>
        <taxon>Pseudomonadati</taxon>
        <taxon>Bacteroidota</taxon>
        <taxon>Flavobacteriia</taxon>
        <taxon>Flavobacteriales</taxon>
        <taxon>Weeksellaceae</taxon>
        <taxon>Frigoriflavimonas</taxon>
    </lineage>
</organism>
<accession>A0A8J8G9T2</accession>